<protein>
    <submittedName>
        <fullName evidence="4">RHS repeat-associated core domain-containing protein</fullName>
    </submittedName>
</protein>
<dbReference type="Gene3D" id="2.180.10.10">
    <property type="entry name" value="RHS repeat-associated core"/>
    <property type="match status" value="3"/>
</dbReference>
<dbReference type="Pfam" id="PF20148">
    <property type="entry name" value="DUF6531"/>
    <property type="match status" value="1"/>
</dbReference>
<keyword evidence="1" id="KW-0677">Repeat</keyword>
<feature type="domain" description="Teneurin-like YD-shell" evidence="3">
    <location>
        <begin position="1144"/>
        <end position="1414"/>
    </location>
</feature>
<accession>A0A1I0FMJ0</accession>
<dbReference type="InterPro" id="IPR031325">
    <property type="entry name" value="RHS_repeat"/>
</dbReference>
<dbReference type="EMBL" id="FOHV01000044">
    <property type="protein sequence ID" value="SET59288.1"/>
    <property type="molecule type" value="Genomic_DNA"/>
</dbReference>
<evidence type="ECO:0000313" key="5">
    <source>
        <dbReference type="Proteomes" id="UP000242642"/>
    </source>
</evidence>
<dbReference type="InterPro" id="IPR022385">
    <property type="entry name" value="Rhs_assc_core"/>
</dbReference>
<gene>
    <name evidence="4" type="ORF">SAMN02583745_02813</name>
</gene>
<reference evidence="5" key="1">
    <citation type="submission" date="2016-10" db="EMBL/GenBank/DDBJ databases">
        <authorList>
            <person name="Varghese N."/>
            <person name="Submissions S."/>
        </authorList>
    </citation>
    <scope>NUCLEOTIDE SEQUENCE [LARGE SCALE GENOMIC DNA]</scope>
    <source>
        <strain evidence="5">DSM 18579</strain>
    </source>
</reference>
<proteinExistence type="predicted"/>
<dbReference type="Pfam" id="PF25023">
    <property type="entry name" value="TEN_YD-shell"/>
    <property type="match status" value="2"/>
</dbReference>
<dbReference type="InterPro" id="IPR008727">
    <property type="entry name" value="PAAR_motif"/>
</dbReference>
<dbReference type="InterPro" id="IPR056823">
    <property type="entry name" value="TEN-like_YD-shell"/>
</dbReference>
<dbReference type="PANTHER" id="PTHR32305">
    <property type="match status" value="1"/>
</dbReference>
<sequence>MGEALLAAKVGDLLRHTSPWADFFGGLAKGALYSAAFRIMGGGPIGIVLGACAVVALMVLDEEIDNKLDSFLSLFDSGSLDGEIQPSSSFNVRIKGAEAARAAGTIPHDVLIAELSRGTPPDEEPINVEEILTLAVAASAVSASAFLMPGMAASYLVNNASTIYDKAKSFFKMPDDFGFESFFSPVRVTAHPDASDKSDNKITCTKTHIFGPEELFIAQGSKTVLINGQPAARNGDKSTCEAVIDHEQIGPRVRIGGPTVTVRNIKSGKHPWATFAGEMIGSMGKGAIRCLLSGVARNYTKNGLKHALKDFAKTLPKKIGCVFAGQALATGLSVPIFAGLGNIFQSGNPIHYGTGAKLLAEGELDFTLSGRQSIVWQRIYFSRNQFVGLLGEGWRLPFETHLQLVPALDDPDSPIVYFFDATGRELLLGYIPHETPIFFVDEGFSIIRTDKEQYLLVDELGHVSFYARTVNDPNKLVLILESDTFGNVLHYHYDAHGRVHAIDDGTTDWGVEIEYHPLFSRITQVNQRLDEGAGLAPLVCYEYNERAELIKVIDSDGVVLREFDYDITHKKLNKHKLPSGLQATYDYTQLDDDEWYVTLHQLWAEDTELERMTLEYDLTQNTVVTEEKGIGRSVRHFNDARLITQYRNPLGETWHLDWDELDNLTAFTDALGRKTHFKYNEYGNLVETLYPNGETRSTTWHQVLSLPLAITEPNGGTWRYHYNKNAALIRLEAPDGGKTVYQYDETGLCTAQIDALGNKQTYTYDSLGQLTRQTDCSGHMTRYFYHKDGTLNAMSNPNMSSTYFTYTSAKRVSEVKLPDGRARHYAYNDKGQLASVKDFNQTITYFEYDIRGNIQVINKPDGNKIQYHYDTLGHLSQLVNENKRAYHFNYDVLGRLKQQTDLIGQTKHYTYNAASELTELLTVPAEDEYGSKPILTQYEYDTLSRITVETVMNSKVEFKYEKNRVEINRYNRDYALAAQVNYPERTDIKSDIPDWSLLDTLNFDYDIMGRVASETNHAGEFANEYDRLGNLIQTQLPDGARFTHHYYGSGHLLESRFIRGDKNHLLAEYSRDKLHREITRSQGALNLETQYDATGRITRHSLRKTSQSVAFHPLRENRYEYNDVNELISRHILTGDDKSPLTFAKRLSEYFEYDTNGQVLVHSPALEMKYLQEEHYKYDAAGNLITDDFHPPHWTNQTTRHKGQTYHYDGFGRLVQIKQQEKVVKQFEYDEHHRMINSLVKQGKDEWVAQYEYDALSRRISKTSQYYTDVYDHHRTLVEYKSKKQLFYWQGLRLAGESEASRLENRRWYAYEENSYAPLALIDHWHEIDKDEVVYYHNQLNGSPYALSNAQGELVWETETYLWGSYRHPAKNQVTLLYGQPLRFQGQYFDQETGLHYNTFRYYDPETGRFTQQDPIGLAGGLNLYQYAPNPLMWIDPLGWAKCSSSRKPINVRSKSTGRIKPRNKNEKFAFDHVKKHPENGQVIIKAKEIGDPHFKGKGWSKIEQKVNGVNVHYMAKFDKNGNMTHVTDFKFKD</sequence>
<evidence type="ECO:0000259" key="2">
    <source>
        <dbReference type="Pfam" id="PF20148"/>
    </source>
</evidence>
<feature type="domain" description="DUF6531" evidence="2">
    <location>
        <begin position="347"/>
        <end position="426"/>
    </location>
</feature>
<dbReference type="InterPro" id="IPR050708">
    <property type="entry name" value="T6SS_VgrG/RHS"/>
</dbReference>
<dbReference type="NCBIfam" id="TIGR03696">
    <property type="entry name" value="Rhs_assc_core"/>
    <property type="match status" value="1"/>
</dbReference>
<dbReference type="Proteomes" id="UP000242642">
    <property type="component" value="Unassembled WGS sequence"/>
</dbReference>
<dbReference type="STRING" id="1123402.SAMN02583745_02813"/>
<feature type="domain" description="Teneurin-like YD-shell" evidence="3">
    <location>
        <begin position="759"/>
        <end position="963"/>
    </location>
</feature>
<dbReference type="RefSeq" id="WP_093322443.1">
    <property type="nucleotide sequence ID" value="NZ_FOHV01000044.1"/>
</dbReference>
<evidence type="ECO:0000259" key="3">
    <source>
        <dbReference type="Pfam" id="PF25023"/>
    </source>
</evidence>
<dbReference type="Pfam" id="PF05593">
    <property type="entry name" value="RHS_repeat"/>
    <property type="match status" value="1"/>
</dbReference>
<name>A0A1I0FMJ0_9GAMM</name>
<evidence type="ECO:0000256" key="1">
    <source>
        <dbReference type="ARBA" id="ARBA00022737"/>
    </source>
</evidence>
<dbReference type="InterPro" id="IPR006530">
    <property type="entry name" value="YD"/>
</dbReference>
<organism evidence="4 5">
    <name type="scientific">Thorsellia anophelis DSM 18579</name>
    <dbReference type="NCBI Taxonomy" id="1123402"/>
    <lineage>
        <taxon>Bacteria</taxon>
        <taxon>Pseudomonadati</taxon>
        <taxon>Pseudomonadota</taxon>
        <taxon>Gammaproteobacteria</taxon>
        <taxon>Enterobacterales</taxon>
        <taxon>Thorselliaceae</taxon>
        <taxon>Thorsellia</taxon>
    </lineage>
</organism>
<keyword evidence="5" id="KW-1185">Reference proteome</keyword>
<evidence type="ECO:0000313" key="4">
    <source>
        <dbReference type="EMBL" id="SET59288.1"/>
    </source>
</evidence>
<dbReference type="PANTHER" id="PTHR32305:SF15">
    <property type="entry name" value="PROTEIN RHSA-RELATED"/>
    <property type="match status" value="1"/>
</dbReference>
<dbReference type="InterPro" id="IPR045351">
    <property type="entry name" value="DUF6531"/>
</dbReference>
<dbReference type="Pfam" id="PF05488">
    <property type="entry name" value="PAAR_motif"/>
    <property type="match status" value="1"/>
</dbReference>
<dbReference type="NCBIfam" id="TIGR01643">
    <property type="entry name" value="YD_repeat_2x"/>
    <property type="match status" value="5"/>
</dbReference>
<dbReference type="OrthoDB" id="6043530at2"/>
<dbReference type="Gene3D" id="2.60.200.60">
    <property type="match status" value="1"/>
</dbReference>